<dbReference type="GO" id="GO:0042276">
    <property type="term" value="P:error-prone translesion synthesis"/>
    <property type="evidence" value="ECO:0007669"/>
    <property type="project" value="TreeGrafter"/>
</dbReference>
<dbReference type="Pfam" id="PF11799">
    <property type="entry name" value="IMS_C"/>
    <property type="match status" value="1"/>
</dbReference>
<dbReference type="Pfam" id="PF00817">
    <property type="entry name" value="IMS"/>
    <property type="match status" value="1"/>
</dbReference>
<dbReference type="InterPro" id="IPR036775">
    <property type="entry name" value="DNA_pol_Y-fam_lit_finger_sf"/>
</dbReference>
<evidence type="ECO:0000256" key="15">
    <source>
        <dbReference type="ARBA" id="ARBA00049244"/>
    </source>
</evidence>
<reference evidence="18 19" key="1">
    <citation type="journal article" date="1992" name="Int. J. Syst. Bacteriol.">
        <title>Sphingobacterium antarcticus sp. nov. a Psychrotrophic Bacterium from the Soils of Schirmacher Oasis, Antarctica.</title>
        <authorList>
            <person name="Shivaji S."/>
            <person name="Ray M.K."/>
            <person name="Rao N.S."/>
            <person name="Saiserr L."/>
            <person name="Jagannadham M.V."/>
            <person name="Kumar G.S."/>
            <person name="Reddy G."/>
            <person name="Bhargava P.M."/>
        </authorList>
    </citation>
    <scope>NUCLEOTIDE SEQUENCE [LARGE SCALE GENOMIC DNA]</scope>
    <source>
        <strain evidence="18 19">4BY</strain>
    </source>
</reference>
<comment type="caution">
    <text evidence="18">The sequence shown here is derived from an EMBL/GenBank/DDBJ whole genome shotgun (WGS) entry which is preliminary data.</text>
</comment>
<comment type="catalytic activity">
    <reaction evidence="15 16">
        <text>DNA(n) + a 2'-deoxyribonucleoside 5'-triphosphate = DNA(n+1) + diphosphate</text>
        <dbReference type="Rhea" id="RHEA:22508"/>
        <dbReference type="Rhea" id="RHEA-COMP:17339"/>
        <dbReference type="Rhea" id="RHEA-COMP:17340"/>
        <dbReference type="ChEBI" id="CHEBI:33019"/>
        <dbReference type="ChEBI" id="CHEBI:61560"/>
        <dbReference type="ChEBI" id="CHEBI:173112"/>
        <dbReference type="EC" id="2.7.7.7"/>
    </reaction>
</comment>
<evidence type="ECO:0000256" key="3">
    <source>
        <dbReference type="ARBA" id="ARBA00011245"/>
    </source>
</evidence>
<dbReference type="Gene3D" id="3.40.1170.60">
    <property type="match status" value="1"/>
</dbReference>
<dbReference type="InterPro" id="IPR043502">
    <property type="entry name" value="DNA/RNA_pol_sf"/>
</dbReference>
<evidence type="ECO:0000256" key="16">
    <source>
        <dbReference type="HAMAP-Rule" id="MF_01113"/>
    </source>
</evidence>
<dbReference type="FunFam" id="3.30.1490.100:FF:000004">
    <property type="entry name" value="DNA polymerase IV"/>
    <property type="match status" value="1"/>
</dbReference>
<evidence type="ECO:0000256" key="7">
    <source>
        <dbReference type="ARBA" id="ARBA00022695"/>
    </source>
</evidence>
<dbReference type="InterPro" id="IPR043128">
    <property type="entry name" value="Rev_trsase/Diguanyl_cyclase"/>
</dbReference>
<evidence type="ECO:0000256" key="1">
    <source>
        <dbReference type="ARBA" id="ARBA00004496"/>
    </source>
</evidence>
<dbReference type="HAMAP" id="MF_01113">
    <property type="entry name" value="DNApol_IV"/>
    <property type="match status" value="1"/>
</dbReference>
<dbReference type="GO" id="GO:0000287">
    <property type="term" value="F:magnesium ion binding"/>
    <property type="evidence" value="ECO:0007669"/>
    <property type="project" value="UniProtKB-UniRule"/>
</dbReference>
<evidence type="ECO:0000256" key="9">
    <source>
        <dbReference type="ARBA" id="ARBA00022723"/>
    </source>
</evidence>
<dbReference type="InterPro" id="IPR017961">
    <property type="entry name" value="DNA_pol_Y-fam_little_finger"/>
</dbReference>
<dbReference type="GO" id="GO:0006281">
    <property type="term" value="P:DNA repair"/>
    <property type="evidence" value="ECO:0007669"/>
    <property type="project" value="UniProtKB-UniRule"/>
</dbReference>
<feature type="binding site" evidence="16">
    <location>
        <position position="110"/>
    </location>
    <ligand>
        <name>Mg(2+)</name>
        <dbReference type="ChEBI" id="CHEBI:18420"/>
    </ligand>
</feature>
<keyword evidence="13 16" id="KW-0238">DNA-binding</keyword>
<dbReference type="Proteomes" id="UP000028007">
    <property type="component" value="Unassembled WGS sequence"/>
</dbReference>
<dbReference type="CDD" id="cd03586">
    <property type="entry name" value="PolY_Pol_IV_kappa"/>
    <property type="match status" value="1"/>
</dbReference>
<dbReference type="FunFam" id="3.40.1170.60:FF:000001">
    <property type="entry name" value="DNA polymerase IV"/>
    <property type="match status" value="1"/>
</dbReference>
<dbReference type="Pfam" id="PF21999">
    <property type="entry name" value="IMS_HHH_1"/>
    <property type="match status" value="1"/>
</dbReference>
<evidence type="ECO:0000256" key="14">
    <source>
        <dbReference type="ARBA" id="ARBA00023204"/>
    </source>
</evidence>
<dbReference type="GO" id="GO:0009432">
    <property type="term" value="P:SOS response"/>
    <property type="evidence" value="ECO:0007669"/>
    <property type="project" value="UniProtKB-ARBA"/>
</dbReference>
<keyword evidence="12 16" id="KW-0239">DNA-directed DNA polymerase</keyword>
<evidence type="ECO:0000313" key="19">
    <source>
        <dbReference type="Proteomes" id="UP000028007"/>
    </source>
</evidence>
<keyword evidence="4 16" id="KW-0515">Mutator protein</keyword>
<comment type="cofactor">
    <cofactor evidence="16">
        <name>Mg(2+)</name>
        <dbReference type="ChEBI" id="CHEBI:18420"/>
    </cofactor>
    <text evidence="16">Binds 2 magnesium ions per subunit.</text>
</comment>
<keyword evidence="11 16" id="KW-0460">Magnesium</keyword>
<evidence type="ECO:0000256" key="5">
    <source>
        <dbReference type="ARBA" id="ARBA00022490"/>
    </source>
</evidence>
<evidence type="ECO:0000256" key="11">
    <source>
        <dbReference type="ARBA" id="ARBA00022842"/>
    </source>
</evidence>
<dbReference type="NCBIfam" id="NF002677">
    <property type="entry name" value="PRK02406.1"/>
    <property type="match status" value="1"/>
</dbReference>
<evidence type="ECO:0000259" key="17">
    <source>
        <dbReference type="PROSITE" id="PS50173"/>
    </source>
</evidence>
<protein>
    <recommendedName>
        <fullName evidence="16">DNA polymerase IV</fullName>
        <shortName evidence="16">Pol IV</shortName>
        <ecNumber evidence="16">2.7.7.7</ecNumber>
    </recommendedName>
</protein>
<dbReference type="SUPFAM" id="SSF56672">
    <property type="entry name" value="DNA/RNA polymerases"/>
    <property type="match status" value="1"/>
</dbReference>
<keyword evidence="9 16" id="KW-0479">Metal-binding</keyword>
<dbReference type="SUPFAM" id="SSF100879">
    <property type="entry name" value="Lesion bypass DNA polymerase (Y-family), little finger domain"/>
    <property type="match status" value="1"/>
</dbReference>
<comment type="similarity">
    <text evidence="2 16">Belongs to the DNA polymerase type-Y family.</text>
</comment>
<accession>A0A081PLU9</accession>
<keyword evidence="5 16" id="KW-0963">Cytoplasm</keyword>
<dbReference type="PANTHER" id="PTHR11076">
    <property type="entry name" value="DNA REPAIR POLYMERASE UMUC / TRANSFERASE FAMILY MEMBER"/>
    <property type="match status" value="1"/>
</dbReference>
<evidence type="ECO:0000256" key="2">
    <source>
        <dbReference type="ARBA" id="ARBA00010945"/>
    </source>
</evidence>
<dbReference type="Gene3D" id="3.30.70.270">
    <property type="match status" value="1"/>
</dbReference>
<keyword evidence="19" id="KW-1185">Reference proteome</keyword>
<dbReference type="InterPro" id="IPR050116">
    <property type="entry name" value="DNA_polymerase-Y"/>
</dbReference>
<feature type="active site" evidence="16">
    <location>
        <position position="111"/>
    </location>
</feature>
<dbReference type="EMBL" id="JNFF01000006">
    <property type="protein sequence ID" value="KEQ31672.1"/>
    <property type="molecule type" value="Genomic_DNA"/>
</dbReference>
<dbReference type="eggNOG" id="COG0389">
    <property type="taxonomic scope" value="Bacteria"/>
</dbReference>
<keyword evidence="14 16" id="KW-0234">DNA repair</keyword>
<dbReference type="GO" id="GO:0005829">
    <property type="term" value="C:cytosol"/>
    <property type="evidence" value="ECO:0007669"/>
    <property type="project" value="TreeGrafter"/>
</dbReference>
<evidence type="ECO:0000256" key="12">
    <source>
        <dbReference type="ARBA" id="ARBA00022932"/>
    </source>
</evidence>
<evidence type="ECO:0000256" key="10">
    <source>
        <dbReference type="ARBA" id="ARBA00022763"/>
    </source>
</evidence>
<proteinExistence type="inferred from homology"/>
<comment type="function">
    <text evidence="16">Poorly processive, error-prone DNA polymerase involved in untargeted mutagenesis. Copies undamaged DNA at stalled replication forks, which arise in vivo from mismatched or misaligned primer ends. These misaligned primers can be extended by PolIV. Exhibits no 3'-5' exonuclease (proofreading) activity. May be involved in translesional synthesis, in conjunction with the beta clamp from PolIII.</text>
</comment>
<comment type="subunit">
    <text evidence="3 16">Monomer.</text>
</comment>
<dbReference type="InterPro" id="IPR053848">
    <property type="entry name" value="IMS_HHH_1"/>
</dbReference>
<feature type="site" description="Substrate discrimination" evidence="16">
    <location>
        <position position="20"/>
    </location>
</feature>
<evidence type="ECO:0000313" key="18">
    <source>
        <dbReference type="EMBL" id="KEQ31672.1"/>
    </source>
</evidence>
<dbReference type="InterPro" id="IPR001126">
    <property type="entry name" value="UmuC"/>
</dbReference>
<dbReference type="NCBIfam" id="NF010731">
    <property type="entry name" value="PRK14133.1"/>
    <property type="match status" value="1"/>
</dbReference>
<gene>
    <name evidence="16" type="primary">dinB</name>
    <name evidence="18" type="ORF">N180_14335</name>
</gene>
<evidence type="ECO:0000256" key="6">
    <source>
        <dbReference type="ARBA" id="ARBA00022679"/>
    </source>
</evidence>
<dbReference type="Gene3D" id="3.30.1490.100">
    <property type="entry name" value="DNA polymerase, Y-family, little finger domain"/>
    <property type="match status" value="1"/>
</dbReference>
<dbReference type="PROSITE" id="PS50173">
    <property type="entry name" value="UMUC"/>
    <property type="match status" value="1"/>
</dbReference>
<comment type="subcellular location">
    <subcellularLocation>
        <location evidence="1 16">Cytoplasm</location>
    </subcellularLocation>
</comment>
<dbReference type="GO" id="GO:0006261">
    <property type="term" value="P:DNA-templated DNA replication"/>
    <property type="evidence" value="ECO:0007669"/>
    <property type="project" value="UniProtKB-UniRule"/>
</dbReference>
<dbReference type="GO" id="GO:0003887">
    <property type="term" value="F:DNA-directed DNA polymerase activity"/>
    <property type="evidence" value="ECO:0007669"/>
    <property type="project" value="UniProtKB-UniRule"/>
</dbReference>
<organism evidence="18 19">
    <name type="scientific">Pedobacter antarcticus 4BY</name>
    <dbReference type="NCBI Taxonomy" id="1358423"/>
    <lineage>
        <taxon>Bacteria</taxon>
        <taxon>Pseudomonadati</taxon>
        <taxon>Bacteroidota</taxon>
        <taxon>Sphingobacteriia</taxon>
        <taxon>Sphingobacteriales</taxon>
        <taxon>Sphingobacteriaceae</taxon>
        <taxon>Pedobacter</taxon>
    </lineage>
</organism>
<keyword evidence="7 16" id="KW-0548">Nucleotidyltransferase</keyword>
<dbReference type="Gene3D" id="1.10.150.20">
    <property type="entry name" value="5' to 3' exonuclease, C-terminal subdomain"/>
    <property type="match status" value="1"/>
</dbReference>
<evidence type="ECO:0000256" key="8">
    <source>
        <dbReference type="ARBA" id="ARBA00022705"/>
    </source>
</evidence>
<keyword evidence="8 16" id="KW-0235">DNA replication</keyword>
<dbReference type="FunFam" id="1.10.150.20:FF:000019">
    <property type="entry name" value="DNA polymerase IV"/>
    <property type="match status" value="1"/>
</dbReference>
<dbReference type="EC" id="2.7.7.7" evidence="16"/>
<dbReference type="GO" id="GO:0003684">
    <property type="term" value="F:damaged DNA binding"/>
    <property type="evidence" value="ECO:0007669"/>
    <property type="project" value="InterPro"/>
</dbReference>
<dbReference type="PANTHER" id="PTHR11076:SF33">
    <property type="entry name" value="DNA POLYMERASE KAPPA"/>
    <property type="match status" value="1"/>
</dbReference>
<name>A0A081PLU9_9SPHI</name>
<dbReference type="AlphaFoldDB" id="A0A081PLU9"/>
<sequence>MKLSASMKRKIIHIDMDAFYAAVEQRDFPEYRGKPIVVGGSPTGRGVVATASYEARKFGIHSAMSSIRAIQLCPTAIFVRPRFDAYQTVSRQIRAIFSRYTDLIEPLSLDEAYLDVTADKLGIGSALTIAQEIKDAIREELNLTASAGVSSNKFIAKIASDMNKPDGLTFIGPSKIERFMERLPVEKFFGVGKVTADKMKKMGFYTGADLKKLSEKELNLKFGKVGSFYYNIVRGVDERSVRPDRDTKSLGAEDTFSKDLEDVEEMMTELGYLAQKVTERLESKKLKGKTLTLKVKYADFTQITRSESFSKPIAGYNQIMNCAGKLLNSVATVDMSVRLLGLSISRFDDNRTKPGYPDPDQLELFTE</sequence>
<keyword evidence="10 16" id="KW-0227">DNA damage</keyword>
<feature type="binding site" evidence="16">
    <location>
        <position position="15"/>
    </location>
    <ligand>
        <name>Mg(2+)</name>
        <dbReference type="ChEBI" id="CHEBI:18420"/>
    </ligand>
</feature>
<dbReference type="InterPro" id="IPR022880">
    <property type="entry name" value="DNApol_IV"/>
</dbReference>
<keyword evidence="6 16" id="KW-0808">Transferase</keyword>
<evidence type="ECO:0000256" key="4">
    <source>
        <dbReference type="ARBA" id="ARBA00022457"/>
    </source>
</evidence>
<evidence type="ECO:0000256" key="13">
    <source>
        <dbReference type="ARBA" id="ARBA00023125"/>
    </source>
</evidence>
<feature type="domain" description="UmuC" evidence="17">
    <location>
        <begin position="11"/>
        <end position="192"/>
    </location>
</feature>